<reference evidence="4 5" key="1">
    <citation type="journal article" date="2022" name="bioRxiv">
        <title>Genomics of Preaxostyla Flagellates Illuminates Evolutionary Transitions and the Path Towards Mitochondrial Loss.</title>
        <authorList>
            <person name="Novak L.V.F."/>
            <person name="Treitli S.C."/>
            <person name="Pyrih J."/>
            <person name="Halakuc P."/>
            <person name="Pipaliya S.V."/>
            <person name="Vacek V."/>
            <person name="Brzon O."/>
            <person name="Soukal P."/>
            <person name="Eme L."/>
            <person name="Dacks J.B."/>
            <person name="Karnkowska A."/>
            <person name="Elias M."/>
            <person name="Hampl V."/>
        </authorList>
    </citation>
    <scope>NUCLEOTIDE SEQUENCE [LARGE SCALE GENOMIC DNA]</scope>
    <source>
        <strain evidence="4">NAU3</strain>
        <tissue evidence="4">Gut</tissue>
    </source>
</reference>
<evidence type="ECO:0000256" key="2">
    <source>
        <dbReference type="ARBA" id="ARBA00022723"/>
    </source>
</evidence>
<evidence type="ECO:0000313" key="5">
    <source>
        <dbReference type="Proteomes" id="UP001281761"/>
    </source>
</evidence>
<comment type="caution">
    <text evidence="4">The sequence shown here is derived from an EMBL/GenBank/DDBJ whole genome shotgun (WGS) entry which is preliminary data.</text>
</comment>
<keyword evidence="5" id="KW-1185">Reference proteome</keyword>
<evidence type="ECO:0000256" key="1">
    <source>
        <dbReference type="ARBA" id="ARBA00001968"/>
    </source>
</evidence>
<dbReference type="InterPro" id="IPR027806">
    <property type="entry name" value="HARBI1_dom"/>
</dbReference>
<proteinExistence type="predicted"/>
<protein>
    <recommendedName>
        <fullName evidence="3">DDE Tnp4 domain-containing protein</fullName>
    </recommendedName>
</protein>
<dbReference type="Pfam" id="PF13359">
    <property type="entry name" value="DDE_Tnp_4"/>
    <property type="match status" value="1"/>
</dbReference>
<sequence length="397" mass="45555">MTDAPVANSITQFLPRHPFFTYDTLVSQLCEPLIMPKRERPSTAERALQLANERNQRNLQIGNRLLVQHQRELRDTPPLLQKLKQDHPTDRELCRRYTSFTEHEFTVLVARIEALPGSGTGRNPNLNRLEDRLFLILVFLHTGSFTTCFLLSRHITKSRSTTWRAIWSTVDQLYPIMSNLFCRPPPERLPELPNVSVIIDATVVQIDKPIIRTNPVDSTFSGKHHFHCLKWTVGVTPVSGTAMMLSRPVEGATHDWVAFQQAWPQFGPLFEHSTNMGDAAYIAGEREHGAIIVENGRNEQYKHQRALVERFFGRLKSVCAILSGKWPFRRAKLPAVFALCVCVTNYHISQNPLTQGEDRIEQAVYDNALLNIIEATEAIRASDRRYRENLRRREQGE</sequence>
<accession>A0ABQ9X4F3</accession>
<feature type="domain" description="DDE Tnp4" evidence="3">
    <location>
        <begin position="199"/>
        <end position="345"/>
    </location>
</feature>
<name>A0ABQ9X4F3_9EUKA</name>
<organism evidence="4 5">
    <name type="scientific">Blattamonas nauphoetae</name>
    <dbReference type="NCBI Taxonomy" id="2049346"/>
    <lineage>
        <taxon>Eukaryota</taxon>
        <taxon>Metamonada</taxon>
        <taxon>Preaxostyla</taxon>
        <taxon>Oxymonadida</taxon>
        <taxon>Blattamonas</taxon>
    </lineage>
</organism>
<comment type="cofactor">
    <cofactor evidence="1">
        <name>a divalent metal cation</name>
        <dbReference type="ChEBI" id="CHEBI:60240"/>
    </cofactor>
</comment>
<dbReference type="EMBL" id="JARBJD010000269">
    <property type="protein sequence ID" value="KAK2945190.1"/>
    <property type="molecule type" value="Genomic_DNA"/>
</dbReference>
<evidence type="ECO:0000313" key="4">
    <source>
        <dbReference type="EMBL" id="KAK2945190.1"/>
    </source>
</evidence>
<gene>
    <name evidence="4" type="ORF">BLNAU_19879</name>
</gene>
<dbReference type="Proteomes" id="UP001281761">
    <property type="component" value="Unassembled WGS sequence"/>
</dbReference>
<evidence type="ECO:0000259" key="3">
    <source>
        <dbReference type="Pfam" id="PF13359"/>
    </source>
</evidence>
<keyword evidence="2" id="KW-0479">Metal-binding</keyword>